<gene>
    <name evidence="2" type="ORF">P255_02993</name>
</gene>
<comment type="caution">
    <text evidence="2">The sequence shown here is derived from an EMBL/GenBank/DDBJ whole genome shotgun (WGS) entry which is preliminary data.</text>
</comment>
<protein>
    <recommendedName>
        <fullName evidence="4">DUF4394 domain-containing protein</fullName>
    </recommendedName>
</protein>
<evidence type="ECO:0000313" key="3">
    <source>
        <dbReference type="Proteomes" id="UP000018418"/>
    </source>
</evidence>
<dbReference type="OrthoDB" id="6185822at2"/>
<name>V2UG65_9GAMM</name>
<dbReference type="HOGENOM" id="CLU_156350_0_0_6"/>
<sequence length="133" mass="13820">MNYPSLGAGLAMLAAFSAYIDQGSANATLVFYSDSKPSSIDTAADSSKALVTLTLPKPSLKQTNTDSINLQPTDTALVTTAGLATWARLYNGNGLAIMDFTVGSDITLLNNNLAEGSAVNLTSLKLKPYLGAE</sequence>
<dbReference type="PATRIC" id="fig|1341683.3.peg.2953"/>
<dbReference type="AlphaFoldDB" id="V2UG65"/>
<feature type="chain" id="PRO_5004711986" description="DUF4394 domain-containing protein" evidence="1">
    <location>
        <begin position="21"/>
        <end position="133"/>
    </location>
</feature>
<proteinExistence type="predicted"/>
<evidence type="ECO:0008006" key="4">
    <source>
        <dbReference type="Google" id="ProtNLM"/>
    </source>
</evidence>
<keyword evidence="1" id="KW-0732">Signal</keyword>
<feature type="signal peptide" evidence="1">
    <location>
        <begin position="1"/>
        <end position="20"/>
    </location>
</feature>
<dbReference type="Proteomes" id="UP000018418">
    <property type="component" value="Unassembled WGS sequence"/>
</dbReference>
<keyword evidence="3" id="KW-1185">Reference proteome</keyword>
<dbReference type="RefSeq" id="WP_004904450.1">
    <property type="nucleotide sequence ID" value="NZ_BBTI01000016.1"/>
</dbReference>
<reference evidence="2 3" key="1">
    <citation type="submission" date="2013-10" db="EMBL/GenBank/DDBJ databases">
        <title>The Genome Sequence of Acinetobacter brisouii CIP 110357.</title>
        <authorList>
            <consortium name="The Broad Institute Genomics Platform"/>
            <consortium name="The Broad Institute Genome Sequencing Center for Infectious Disease"/>
            <person name="Cerqueira G."/>
            <person name="Feldgarden M."/>
            <person name="Courvalin P."/>
            <person name="Grillot-Courvalin C."/>
            <person name="Clermont D."/>
            <person name="Rocha E."/>
            <person name="Yoon E.-J."/>
            <person name="Nemec A."/>
            <person name="Young S.K."/>
            <person name="Zeng Q."/>
            <person name="Gargeya S."/>
            <person name="Fitzgerald M."/>
            <person name="Abouelleil A."/>
            <person name="Alvarado L."/>
            <person name="Berlin A.M."/>
            <person name="Chapman S.B."/>
            <person name="Gainer-Dewar J."/>
            <person name="Goldberg J."/>
            <person name="Gnerre S."/>
            <person name="Griggs A."/>
            <person name="Gujja S."/>
            <person name="Hansen M."/>
            <person name="Howarth C."/>
            <person name="Imamovic A."/>
            <person name="Ireland A."/>
            <person name="Larimer J."/>
            <person name="McCowan C."/>
            <person name="Murphy C."/>
            <person name="Pearson M."/>
            <person name="Poon T.W."/>
            <person name="Priest M."/>
            <person name="Roberts A."/>
            <person name="Saif S."/>
            <person name="Shea T."/>
            <person name="Sykes S."/>
            <person name="Wortman J."/>
            <person name="Nusbaum C."/>
            <person name="Birren B."/>
        </authorList>
    </citation>
    <scope>NUCLEOTIDE SEQUENCE [LARGE SCALE GENOMIC DNA]</scope>
    <source>
        <strain evidence="2 3">CIP 110357</strain>
    </source>
</reference>
<evidence type="ECO:0000256" key="1">
    <source>
        <dbReference type="SAM" id="SignalP"/>
    </source>
</evidence>
<evidence type="ECO:0000313" key="2">
    <source>
        <dbReference type="EMBL" id="ESK47511.1"/>
    </source>
</evidence>
<dbReference type="EMBL" id="AYEU01000015">
    <property type="protein sequence ID" value="ESK47511.1"/>
    <property type="molecule type" value="Genomic_DNA"/>
</dbReference>
<accession>V2UG65</accession>
<organism evidence="2 3">
    <name type="scientific">Acinetobacter brisouii CIP 110357</name>
    <dbReference type="NCBI Taxonomy" id="1341683"/>
    <lineage>
        <taxon>Bacteria</taxon>
        <taxon>Pseudomonadati</taxon>
        <taxon>Pseudomonadota</taxon>
        <taxon>Gammaproteobacteria</taxon>
        <taxon>Moraxellales</taxon>
        <taxon>Moraxellaceae</taxon>
        <taxon>Acinetobacter</taxon>
    </lineage>
</organism>